<dbReference type="RefSeq" id="XP_022671736.1">
    <property type="nucleotide sequence ID" value="XM_022816001.1"/>
</dbReference>
<dbReference type="KEGG" id="vde:111254786"/>
<dbReference type="GO" id="GO:0000120">
    <property type="term" value="C:RNA polymerase I transcription regulator complex"/>
    <property type="evidence" value="ECO:0007669"/>
    <property type="project" value="InterPro"/>
</dbReference>
<dbReference type="InterPro" id="IPR052669">
    <property type="entry name" value="SL1/TIF-IB_Component"/>
</dbReference>
<evidence type="ECO:0000313" key="3">
    <source>
        <dbReference type="Proteomes" id="UP000594260"/>
    </source>
</evidence>
<keyword evidence="3" id="KW-1185">Reference proteome</keyword>
<dbReference type="OrthoDB" id="6509066at2759"/>
<dbReference type="InParanoid" id="A0A7M7KWR6"/>
<dbReference type="PANTHER" id="PTHR32122">
    <property type="entry name" value="TATA BOX-BINDING PROTEIN ASSOCIATED FACTOR RNA POLYMERASE I SUBUNIT A"/>
    <property type="match status" value="1"/>
</dbReference>
<organism evidence="2 3">
    <name type="scientific">Varroa destructor</name>
    <name type="common">Honeybee mite</name>
    <dbReference type="NCBI Taxonomy" id="109461"/>
    <lineage>
        <taxon>Eukaryota</taxon>
        <taxon>Metazoa</taxon>
        <taxon>Ecdysozoa</taxon>
        <taxon>Arthropoda</taxon>
        <taxon>Chelicerata</taxon>
        <taxon>Arachnida</taxon>
        <taxon>Acari</taxon>
        <taxon>Parasitiformes</taxon>
        <taxon>Mesostigmata</taxon>
        <taxon>Gamasina</taxon>
        <taxon>Dermanyssoidea</taxon>
        <taxon>Varroidae</taxon>
        <taxon>Varroa</taxon>
    </lineage>
</organism>
<dbReference type="GO" id="GO:0006360">
    <property type="term" value="P:transcription by RNA polymerase I"/>
    <property type="evidence" value="ECO:0007669"/>
    <property type="project" value="InterPro"/>
</dbReference>
<name>A0A7M7KWR6_VARDE</name>
<dbReference type="EnsemblMetazoa" id="XM_022816002">
    <property type="protein sequence ID" value="XP_022671737"/>
    <property type="gene ID" value="LOC111254786"/>
</dbReference>
<dbReference type="RefSeq" id="XP_022671737.1">
    <property type="nucleotide sequence ID" value="XM_022816002.1"/>
</dbReference>
<evidence type="ECO:0000313" key="2">
    <source>
        <dbReference type="EnsemblMetazoa" id="XP_022671737"/>
    </source>
</evidence>
<dbReference type="AlphaFoldDB" id="A0A7M7KWR6"/>
<accession>A0A7M7KWR6</accession>
<proteinExistence type="predicted"/>
<dbReference type="InterPro" id="IPR039495">
    <property type="entry name" value="TAF1A"/>
</dbReference>
<dbReference type="GeneID" id="111254786"/>
<dbReference type="PANTHER" id="PTHR32122:SF1">
    <property type="entry name" value="TATA BOX-BINDING PROTEIN-ASSOCIATED FACTOR RNA POLYMERASE I SUBUNIT A"/>
    <property type="match status" value="1"/>
</dbReference>
<feature type="region of interest" description="Disordered" evidence="1">
    <location>
        <begin position="1"/>
        <end position="37"/>
    </location>
</feature>
<sequence>MPRRDKPLSQALVISSGSSDSGSHGRATPPADQDEESSLSFLSSTGLRHGIYNNPRCQGRQFWMTASSGSVVNLMGYALRHGRGSSLVHLAKLLHNEPIICGFEAPLRGLLFAAFYYPLNRRLLEDLAVCVLPLDPLVRTGALLESLLLMLQNQQLTYEFEPITNWADTHAISREKGRETNPLLAIFHGYVALQRVRELTKLQSDPELLSGTLTDDERAFREVALSHQRALVRKSLEGAFCVPKVVGDVFLQMGLLYEQMDEEFNFEKVLKSYIKRNPNHLTGFLFYCQLLRQRQDVDSSIRRLACIRKILVMAPADTLVLDYAETILDLGEVADFQDVADRLATYLDHWERRACLRGWRLLAATLLLARKYDHSVEFMSNRKFWWKYHFRVDDCNCEPVTLAKALVVSLLTGPDNAYVRATSAAAANANDGRLEHALKITTDAKNFRLDMFVAIVQ</sequence>
<protein>
    <submittedName>
        <fullName evidence="2">Uncharacterized protein</fullName>
    </submittedName>
</protein>
<evidence type="ECO:0000256" key="1">
    <source>
        <dbReference type="SAM" id="MobiDB-lite"/>
    </source>
</evidence>
<feature type="compositionally biased region" description="Low complexity" evidence="1">
    <location>
        <begin position="15"/>
        <end position="25"/>
    </location>
</feature>
<reference evidence="2" key="1">
    <citation type="submission" date="2021-01" db="UniProtKB">
        <authorList>
            <consortium name="EnsemblMetazoa"/>
        </authorList>
    </citation>
    <scope>IDENTIFICATION</scope>
</reference>
<dbReference type="EnsemblMetazoa" id="XM_022816001">
    <property type="protein sequence ID" value="XP_022671736"/>
    <property type="gene ID" value="LOC111254786"/>
</dbReference>
<dbReference type="Pfam" id="PF14929">
    <property type="entry name" value="TAF1_subA"/>
    <property type="match status" value="1"/>
</dbReference>
<dbReference type="Proteomes" id="UP000594260">
    <property type="component" value="Unplaced"/>
</dbReference>